<dbReference type="InterPro" id="IPR012675">
    <property type="entry name" value="Beta-grasp_dom_sf"/>
</dbReference>
<dbReference type="CDD" id="cd00207">
    <property type="entry name" value="fer2"/>
    <property type="match status" value="1"/>
</dbReference>
<accession>A0A928Z1T7</accession>
<dbReference type="Gene3D" id="3.10.20.30">
    <property type="match status" value="1"/>
</dbReference>
<dbReference type="InterPro" id="IPR006058">
    <property type="entry name" value="2Fe2S_fd_BS"/>
</dbReference>
<name>A0A928Z1T7_9CYAN</name>
<feature type="domain" description="2Fe-2S ferredoxin-type" evidence="1">
    <location>
        <begin position="17"/>
        <end position="83"/>
    </location>
</feature>
<evidence type="ECO:0000313" key="2">
    <source>
        <dbReference type="EMBL" id="MBE9029686.1"/>
    </source>
</evidence>
<dbReference type="Proteomes" id="UP000625316">
    <property type="component" value="Unassembled WGS sequence"/>
</dbReference>
<keyword evidence="3" id="KW-1185">Reference proteome</keyword>
<sequence>MTLCRIHFPGTQFDDMELPPHQPLAEALTVQNSPVLFGCRTGLCGTCVVRAEGCVTPPTADEQEILELYAPDEATARLACQLDVTGDLALCKFEVGA</sequence>
<comment type="caution">
    <text evidence="2">The sequence shown here is derived from an EMBL/GenBank/DDBJ whole genome shotgun (WGS) entry which is preliminary data.</text>
</comment>
<gene>
    <name evidence="2" type="ORF">IQ266_08080</name>
</gene>
<dbReference type="AlphaFoldDB" id="A0A928Z1T7"/>
<dbReference type="RefSeq" id="WP_264324503.1">
    <property type="nucleotide sequence ID" value="NZ_JADEXQ010000020.1"/>
</dbReference>
<evidence type="ECO:0000313" key="3">
    <source>
        <dbReference type="Proteomes" id="UP000625316"/>
    </source>
</evidence>
<protein>
    <submittedName>
        <fullName evidence="2">(2Fe-2S)-binding protein</fullName>
    </submittedName>
</protein>
<dbReference type="InterPro" id="IPR036010">
    <property type="entry name" value="2Fe-2S_ferredoxin-like_sf"/>
</dbReference>
<proteinExistence type="predicted"/>
<reference evidence="2" key="1">
    <citation type="submission" date="2020-10" db="EMBL/GenBank/DDBJ databases">
        <authorList>
            <person name="Castelo-Branco R."/>
            <person name="Eusebio N."/>
            <person name="Adriana R."/>
            <person name="Vieira A."/>
            <person name="Brugerolle De Fraissinette N."/>
            <person name="Rezende De Castro R."/>
            <person name="Schneider M.P."/>
            <person name="Vasconcelos V."/>
            <person name="Leao P.N."/>
        </authorList>
    </citation>
    <scope>NUCLEOTIDE SEQUENCE</scope>
    <source>
        <strain evidence="2">LEGE 11480</strain>
    </source>
</reference>
<dbReference type="GO" id="GO:0051537">
    <property type="term" value="F:2 iron, 2 sulfur cluster binding"/>
    <property type="evidence" value="ECO:0007669"/>
    <property type="project" value="InterPro"/>
</dbReference>
<organism evidence="2 3">
    <name type="scientific">Romeriopsis navalis LEGE 11480</name>
    <dbReference type="NCBI Taxonomy" id="2777977"/>
    <lineage>
        <taxon>Bacteria</taxon>
        <taxon>Bacillati</taxon>
        <taxon>Cyanobacteriota</taxon>
        <taxon>Cyanophyceae</taxon>
        <taxon>Leptolyngbyales</taxon>
        <taxon>Leptolyngbyaceae</taxon>
        <taxon>Romeriopsis</taxon>
        <taxon>Romeriopsis navalis</taxon>
    </lineage>
</organism>
<dbReference type="InterPro" id="IPR001041">
    <property type="entry name" value="2Fe-2S_ferredoxin-type"/>
</dbReference>
<dbReference type="PROSITE" id="PS00197">
    <property type="entry name" value="2FE2S_FER_1"/>
    <property type="match status" value="1"/>
</dbReference>
<dbReference type="SUPFAM" id="SSF54292">
    <property type="entry name" value="2Fe-2S ferredoxin-like"/>
    <property type="match status" value="1"/>
</dbReference>
<dbReference type="Pfam" id="PF00111">
    <property type="entry name" value="Fer2"/>
    <property type="match status" value="1"/>
</dbReference>
<evidence type="ECO:0000259" key="1">
    <source>
        <dbReference type="Pfam" id="PF00111"/>
    </source>
</evidence>
<dbReference type="EMBL" id="JADEXQ010000020">
    <property type="protein sequence ID" value="MBE9029686.1"/>
    <property type="molecule type" value="Genomic_DNA"/>
</dbReference>